<dbReference type="PANTHER" id="PTHR42770:SF7">
    <property type="entry name" value="MEMBRANE PROTEIN"/>
    <property type="match status" value="1"/>
</dbReference>
<reference evidence="7" key="1">
    <citation type="submission" date="2021-03" db="EMBL/GenBank/DDBJ databases">
        <authorList>
            <person name="Jaffe A."/>
        </authorList>
    </citation>
    <scope>NUCLEOTIDE SEQUENCE</scope>
    <source>
        <strain evidence="7">RIFCSPHIGHO2_01_FULL_AR10_44_11</strain>
    </source>
</reference>
<organism evidence="7 8">
    <name type="scientific">Candidatus Iainarchaeum sp</name>
    <dbReference type="NCBI Taxonomy" id="3101447"/>
    <lineage>
        <taxon>Archaea</taxon>
        <taxon>Candidatus Iainarchaeota</taxon>
        <taxon>Candidatus Iainarchaeia</taxon>
        <taxon>Candidatus Iainarchaeales</taxon>
        <taxon>Candidatus Iainarchaeaceae</taxon>
        <taxon>Candidatus Iainarchaeum</taxon>
    </lineage>
</organism>
<feature type="transmembrane region" description="Helical" evidence="6">
    <location>
        <begin position="274"/>
        <end position="303"/>
    </location>
</feature>
<keyword evidence="3 6" id="KW-0812">Transmembrane</keyword>
<proteinExistence type="predicted"/>
<dbReference type="PIRSF" id="PIRSF006060">
    <property type="entry name" value="AA_transporter"/>
    <property type="match status" value="1"/>
</dbReference>
<keyword evidence="5 6" id="KW-0472">Membrane</keyword>
<dbReference type="Pfam" id="PF13520">
    <property type="entry name" value="AA_permease_2"/>
    <property type="match status" value="1"/>
</dbReference>
<dbReference type="GO" id="GO:0005886">
    <property type="term" value="C:plasma membrane"/>
    <property type="evidence" value="ECO:0007669"/>
    <property type="project" value="UniProtKB-SubCell"/>
</dbReference>
<feature type="transmembrane region" description="Helical" evidence="6">
    <location>
        <begin position="90"/>
        <end position="111"/>
    </location>
</feature>
<evidence type="ECO:0000313" key="8">
    <source>
        <dbReference type="Proteomes" id="UP000677687"/>
    </source>
</evidence>
<evidence type="ECO:0000256" key="5">
    <source>
        <dbReference type="ARBA" id="ARBA00023136"/>
    </source>
</evidence>
<evidence type="ECO:0000256" key="1">
    <source>
        <dbReference type="ARBA" id="ARBA00004651"/>
    </source>
</evidence>
<feature type="transmembrane region" description="Helical" evidence="6">
    <location>
        <begin position="349"/>
        <end position="369"/>
    </location>
</feature>
<reference evidence="7" key="2">
    <citation type="submission" date="2021-05" db="EMBL/GenBank/DDBJ databases">
        <title>Protein family content uncovers lineage relationships and bacterial pathway maintenance mechanisms in DPANN archaea.</title>
        <authorList>
            <person name="Castelle C.J."/>
            <person name="Meheust R."/>
            <person name="Jaffe A.L."/>
            <person name="Seitz K."/>
            <person name="Gong X."/>
            <person name="Baker B.J."/>
            <person name="Banfield J.F."/>
        </authorList>
    </citation>
    <scope>NUCLEOTIDE SEQUENCE</scope>
    <source>
        <strain evidence="7">RIFCSPHIGHO2_01_FULL_AR10_44_11</strain>
    </source>
</reference>
<feature type="transmembrane region" description="Helical" evidence="6">
    <location>
        <begin position="381"/>
        <end position="400"/>
    </location>
</feature>
<sequence>MVRRIRFVRTLGLFDAVMLGIGFIIGSGIYIMPLLAAQQAGALSIFAWIIGGIFSILTGLCFAECAMHLPKAGGLYTYTHKAFGNFKGFIAGYSFWIGYIITIATEIFALSWYMQFFVPVPELWRLLIASVFCALFTYINYRGVKLGAELDDVFTIGKMIPLILLILVGIFFFNPGNFLLPATNAGALANPMQGFMLAILLALWAYLGAEIITVPEEEIKNARKTVPKAVIVAVLTAMAIYVLVAFVAIGAVNWHNFQDSQAPLADIANSLFNGFGAILALGGLISILGALNAVILASARISYAMASDNLFPKAFMHLHRLHKTPDRALVLHFIIAIALVFAVRSFTALAGLAVLFTLIPYLFTCASTLKLQRKHGIKHILHTPAIPVIAIIACMTLIAYSLAQNLLAPLVLIAIGLLIYFAITRRLLRNSELLKIENDVRGIERKAMQEFSGIERIALEVEQKAKEEAVEIESKLGMRRRIENELEETFGKKK</sequence>
<keyword evidence="4 6" id="KW-1133">Transmembrane helix</keyword>
<feature type="transmembrane region" description="Helical" evidence="6">
    <location>
        <begin position="123"/>
        <end position="141"/>
    </location>
</feature>
<feature type="transmembrane region" description="Helical" evidence="6">
    <location>
        <begin position="324"/>
        <end position="343"/>
    </location>
</feature>
<evidence type="ECO:0000256" key="6">
    <source>
        <dbReference type="SAM" id="Phobius"/>
    </source>
</evidence>
<dbReference type="EMBL" id="JAGVWD010000060">
    <property type="protein sequence ID" value="MBS3057708.1"/>
    <property type="molecule type" value="Genomic_DNA"/>
</dbReference>
<feature type="transmembrane region" description="Helical" evidence="6">
    <location>
        <begin position="12"/>
        <end position="33"/>
    </location>
</feature>
<evidence type="ECO:0000256" key="2">
    <source>
        <dbReference type="ARBA" id="ARBA00022475"/>
    </source>
</evidence>
<name>A0A8T4KRG7_9ARCH</name>
<dbReference type="AlphaFoldDB" id="A0A8T4KRG7"/>
<dbReference type="InterPro" id="IPR050367">
    <property type="entry name" value="APC_superfamily"/>
</dbReference>
<feature type="transmembrane region" description="Helical" evidence="6">
    <location>
        <begin position="230"/>
        <end position="254"/>
    </location>
</feature>
<feature type="transmembrane region" description="Helical" evidence="6">
    <location>
        <begin position="153"/>
        <end position="172"/>
    </location>
</feature>
<dbReference type="GO" id="GO:0022857">
    <property type="term" value="F:transmembrane transporter activity"/>
    <property type="evidence" value="ECO:0007669"/>
    <property type="project" value="InterPro"/>
</dbReference>
<dbReference type="InterPro" id="IPR002293">
    <property type="entry name" value="AA/rel_permease1"/>
</dbReference>
<feature type="transmembrane region" description="Helical" evidence="6">
    <location>
        <begin position="192"/>
        <end position="209"/>
    </location>
</feature>
<accession>A0A8T4KRG7</accession>
<comment type="caution">
    <text evidence="7">The sequence shown here is derived from an EMBL/GenBank/DDBJ whole genome shotgun (WGS) entry which is preliminary data.</text>
</comment>
<protein>
    <submittedName>
        <fullName evidence="7">APC family permease</fullName>
    </submittedName>
</protein>
<evidence type="ECO:0000256" key="3">
    <source>
        <dbReference type="ARBA" id="ARBA00022692"/>
    </source>
</evidence>
<dbReference type="Proteomes" id="UP000677687">
    <property type="component" value="Unassembled WGS sequence"/>
</dbReference>
<comment type="subcellular location">
    <subcellularLocation>
        <location evidence="1">Cell membrane</location>
        <topology evidence="1">Multi-pass membrane protein</topology>
    </subcellularLocation>
</comment>
<dbReference type="Gene3D" id="1.20.1740.10">
    <property type="entry name" value="Amino acid/polyamine transporter I"/>
    <property type="match status" value="1"/>
</dbReference>
<keyword evidence="2" id="KW-1003">Cell membrane</keyword>
<gene>
    <name evidence="7" type="ORF">J4415_03725</name>
</gene>
<evidence type="ECO:0000256" key="4">
    <source>
        <dbReference type="ARBA" id="ARBA00022989"/>
    </source>
</evidence>
<feature type="transmembrane region" description="Helical" evidence="6">
    <location>
        <begin position="406"/>
        <end position="423"/>
    </location>
</feature>
<dbReference type="PANTHER" id="PTHR42770">
    <property type="entry name" value="AMINO ACID TRANSPORTER-RELATED"/>
    <property type="match status" value="1"/>
</dbReference>
<evidence type="ECO:0000313" key="7">
    <source>
        <dbReference type="EMBL" id="MBS3057708.1"/>
    </source>
</evidence>
<feature type="transmembrane region" description="Helical" evidence="6">
    <location>
        <begin position="45"/>
        <end position="69"/>
    </location>
</feature>